<dbReference type="AlphaFoldDB" id="A0AAP0I7D0"/>
<feature type="region of interest" description="Disordered" evidence="1">
    <location>
        <begin position="38"/>
        <end position="62"/>
    </location>
</feature>
<organism evidence="2 3">
    <name type="scientific">Stephania japonica</name>
    <dbReference type="NCBI Taxonomy" id="461633"/>
    <lineage>
        <taxon>Eukaryota</taxon>
        <taxon>Viridiplantae</taxon>
        <taxon>Streptophyta</taxon>
        <taxon>Embryophyta</taxon>
        <taxon>Tracheophyta</taxon>
        <taxon>Spermatophyta</taxon>
        <taxon>Magnoliopsida</taxon>
        <taxon>Ranunculales</taxon>
        <taxon>Menispermaceae</taxon>
        <taxon>Menispermoideae</taxon>
        <taxon>Cissampelideae</taxon>
        <taxon>Stephania</taxon>
    </lineage>
</organism>
<keyword evidence="3" id="KW-1185">Reference proteome</keyword>
<name>A0AAP0I7D0_9MAGN</name>
<gene>
    <name evidence="2" type="ORF">Sjap_018106</name>
</gene>
<comment type="caution">
    <text evidence="2">The sequence shown here is derived from an EMBL/GenBank/DDBJ whole genome shotgun (WGS) entry which is preliminary data.</text>
</comment>
<dbReference type="Proteomes" id="UP001417504">
    <property type="component" value="Unassembled WGS sequence"/>
</dbReference>
<evidence type="ECO:0000256" key="1">
    <source>
        <dbReference type="SAM" id="MobiDB-lite"/>
    </source>
</evidence>
<proteinExistence type="predicted"/>
<evidence type="ECO:0000313" key="2">
    <source>
        <dbReference type="EMBL" id="KAK9110046.1"/>
    </source>
</evidence>
<accession>A0AAP0I7D0</accession>
<dbReference type="EMBL" id="JBBNAE010000007">
    <property type="protein sequence ID" value="KAK9110046.1"/>
    <property type="molecule type" value="Genomic_DNA"/>
</dbReference>
<sequence length="62" mass="7276">MSRSLIFFPLSISLGHLDVLAHKFYLAWVRSTFSFVGDRRQRQETSTGRLKSRTTRRSPITY</sequence>
<protein>
    <submittedName>
        <fullName evidence="2">Uncharacterized protein</fullName>
    </submittedName>
</protein>
<evidence type="ECO:0000313" key="3">
    <source>
        <dbReference type="Proteomes" id="UP001417504"/>
    </source>
</evidence>
<reference evidence="2 3" key="1">
    <citation type="submission" date="2024-01" db="EMBL/GenBank/DDBJ databases">
        <title>Genome assemblies of Stephania.</title>
        <authorList>
            <person name="Yang L."/>
        </authorList>
    </citation>
    <scope>NUCLEOTIDE SEQUENCE [LARGE SCALE GENOMIC DNA]</scope>
    <source>
        <strain evidence="2">QJT</strain>
        <tissue evidence="2">Leaf</tissue>
    </source>
</reference>